<dbReference type="PATRIC" id="fig|665004.4.peg.1645"/>
<comment type="caution">
    <text evidence="2">The sequence shown here is derived from an EMBL/GenBank/DDBJ whole genome shotgun (WGS) entry which is preliminary data.</text>
</comment>
<dbReference type="EMBL" id="LGEM01000004">
    <property type="protein sequence ID" value="KUP98591.1"/>
    <property type="molecule type" value="Genomic_DNA"/>
</dbReference>
<organism evidence="2 3">
    <name type="scientific">Thermobifida cellulosilytica TB100</name>
    <dbReference type="NCBI Taxonomy" id="665004"/>
    <lineage>
        <taxon>Bacteria</taxon>
        <taxon>Bacillati</taxon>
        <taxon>Actinomycetota</taxon>
        <taxon>Actinomycetes</taxon>
        <taxon>Streptosporangiales</taxon>
        <taxon>Nocardiopsidaceae</taxon>
        <taxon>Thermobifida</taxon>
    </lineage>
</organism>
<dbReference type="InterPro" id="IPR036513">
    <property type="entry name" value="STAS_dom_sf"/>
</dbReference>
<dbReference type="OrthoDB" id="9794628at2"/>
<dbReference type="RefSeq" id="WP_068755041.1">
    <property type="nucleotide sequence ID" value="NZ_KQ950181.1"/>
</dbReference>
<dbReference type="STRING" id="665004.AC529_00655"/>
<proteinExistence type="predicted"/>
<sequence>MNFEAFLGFNDTTATLYLSGVLDDSALPVFRSLIDQAVQRPLRRLVLRAHGLESITPGGVRCLAFAQQHTAPGVEIIIDGASEAVRDAVRLGGFARAVTFVEQPEALVG</sequence>
<evidence type="ECO:0000259" key="1">
    <source>
        <dbReference type="PROSITE" id="PS50801"/>
    </source>
</evidence>
<dbReference type="Gene3D" id="3.30.750.24">
    <property type="entry name" value="STAS domain"/>
    <property type="match status" value="1"/>
</dbReference>
<protein>
    <recommendedName>
        <fullName evidence="1">STAS domain-containing protein</fullName>
    </recommendedName>
</protein>
<accession>A0A147KMW5</accession>
<gene>
    <name evidence="2" type="ORF">AC529_00655</name>
</gene>
<evidence type="ECO:0000313" key="3">
    <source>
        <dbReference type="Proteomes" id="UP000074382"/>
    </source>
</evidence>
<dbReference type="Pfam" id="PF01740">
    <property type="entry name" value="STAS"/>
    <property type="match status" value="1"/>
</dbReference>
<dbReference type="CDD" id="cd07043">
    <property type="entry name" value="STAS_anti-anti-sigma_factors"/>
    <property type="match status" value="1"/>
</dbReference>
<name>A0A147KMW5_THECS</name>
<dbReference type="AlphaFoldDB" id="A0A147KMW5"/>
<dbReference type="PROSITE" id="PS50801">
    <property type="entry name" value="STAS"/>
    <property type="match status" value="1"/>
</dbReference>
<evidence type="ECO:0000313" key="2">
    <source>
        <dbReference type="EMBL" id="KUP98591.1"/>
    </source>
</evidence>
<reference evidence="3" key="1">
    <citation type="journal article" date="2017" name="Acta Aliment.">
        <title>Plant polysaccharide degrading enzyme system of Thermpbifida cellulosilytica TB100 revealed by de novo genome project data.</title>
        <authorList>
            <person name="Toth A."/>
            <person name="Baka E."/>
            <person name="Luzics S."/>
            <person name="Bata-Vidacs I."/>
            <person name="Nagy I."/>
            <person name="Balint B."/>
            <person name="Herceg R."/>
            <person name="Olasz F."/>
            <person name="Wilk T."/>
            <person name="Nagy T."/>
            <person name="Kriszt B."/>
            <person name="Nagy I."/>
            <person name="Kukolya J."/>
        </authorList>
    </citation>
    <scope>NUCLEOTIDE SEQUENCE [LARGE SCALE GENOMIC DNA]</scope>
    <source>
        <strain evidence="3">TB100</strain>
    </source>
</reference>
<dbReference type="Proteomes" id="UP000074382">
    <property type="component" value="Unassembled WGS sequence"/>
</dbReference>
<feature type="domain" description="STAS" evidence="1">
    <location>
        <begin position="16"/>
        <end position="109"/>
    </location>
</feature>
<dbReference type="SUPFAM" id="SSF52091">
    <property type="entry name" value="SpoIIaa-like"/>
    <property type="match status" value="1"/>
</dbReference>
<keyword evidence="3" id="KW-1185">Reference proteome</keyword>
<dbReference type="InterPro" id="IPR002645">
    <property type="entry name" value="STAS_dom"/>
</dbReference>